<comment type="subcellular location">
    <subcellularLocation>
        <location evidence="1 9">Cell membrane</location>
        <topology evidence="1 9">Single-pass membrane protein</topology>
    </subcellularLocation>
</comment>
<dbReference type="RefSeq" id="WP_093730354.1">
    <property type="nucleotide sequence ID" value="NZ_FMYW01000008.1"/>
</dbReference>
<keyword evidence="5 9" id="KW-0653">Protein transport</keyword>
<dbReference type="PANTHER" id="PTHR42982:SF1">
    <property type="entry name" value="SEC-INDEPENDENT PROTEIN TRANSLOCASE PROTEIN TATA"/>
    <property type="match status" value="1"/>
</dbReference>
<keyword evidence="12" id="KW-1185">Reference proteome</keyword>
<evidence type="ECO:0000313" key="11">
    <source>
        <dbReference type="EMBL" id="SDC46547.1"/>
    </source>
</evidence>
<dbReference type="GO" id="GO:0043953">
    <property type="term" value="P:protein transport by the Tat complex"/>
    <property type="evidence" value="ECO:0007669"/>
    <property type="project" value="UniProtKB-UniRule"/>
</dbReference>
<reference evidence="12" key="1">
    <citation type="submission" date="2016-10" db="EMBL/GenBank/DDBJ databases">
        <authorList>
            <person name="Varghese N."/>
            <person name="Submissions S."/>
        </authorList>
    </citation>
    <scope>NUCLEOTIDE SEQUENCE [LARGE SCALE GENOMIC DNA]</scope>
    <source>
        <strain evidence="12">DSM 11005</strain>
    </source>
</reference>
<keyword evidence="8 9" id="KW-0472">Membrane</keyword>
<protein>
    <recommendedName>
        <fullName evidence="9">Sec-independent protein translocase protein TatA</fullName>
    </recommendedName>
</protein>
<dbReference type="OrthoDB" id="9800908at2"/>
<evidence type="ECO:0000256" key="5">
    <source>
        <dbReference type="ARBA" id="ARBA00022927"/>
    </source>
</evidence>
<dbReference type="EMBL" id="FMYW01000008">
    <property type="protein sequence ID" value="SDC46547.1"/>
    <property type="molecule type" value="Genomic_DNA"/>
</dbReference>
<evidence type="ECO:0000256" key="9">
    <source>
        <dbReference type="HAMAP-Rule" id="MF_00236"/>
    </source>
</evidence>
<keyword evidence="3 9" id="KW-1003">Cell membrane</keyword>
<dbReference type="GO" id="GO:0033281">
    <property type="term" value="C:TAT protein transport complex"/>
    <property type="evidence" value="ECO:0007669"/>
    <property type="project" value="UniProtKB-UniRule"/>
</dbReference>
<evidence type="ECO:0000256" key="3">
    <source>
        <dbReference type="ARBA" id="ARBA00022475"/>
    </source>
</evidence>
<comment type="subunit">
    <text evidence="9">Forms a complex with TatC.</text>
</comment>
<keyword evidence="2 9" id="KW-0813">Transport</keyword>
<comment type="similarity">
    <text evidence="9">Belongs to the TatA/E family.</text>
</comment>
<dbReference type="Proteomes" id="UP000198943">
    <property type="component" value="Unassembled WGS sequence"/>
</dbReference>
<evidence type="ECO:0000256" key="7">
    <source>
        <dbReference type="ARBA" id="ARBA00023010"/>
    </source>
</evidence>
<sequence length="61" mass="6518">MGRIGTTELLVILMIALVLFGGSRVAGLGKALGTSLREFRSEVNKGSEKKEEEPTAVKAEK</sequence>
<proteinExistence type="inferred from homology"/>
<evidence type="ECO:0000256" key="6">
    <source>
        <dbReference type="ARBA" id="ARBA00022989"/>
    </source>
</evidence>
<evidence type="ECO:0000256" key="8">
    <source>
        <dbReference type="ARBA" id="ARBA00023136"/>
    </source>
</evidence>
<evidence type="ECO:0000256" key="2">
    <source>
        <dbReference type="ARBA" id="ARBA00022448"/>
    </source>
</evidence>
<dbReference type="InterPro" id="IPR006312">
    <property type="entry name" value="TatA/E"/>
</dbReference>
<keyword evidence="7 9" id="KW-0811">Translocation</keyword>
<keyword evidence="6 9" id="KW-1133">Transmembrane helix</keyword>
<feature type="region of interest" description="Disordered" evidence="10">
    <location>
        <begin position="41"/>
        <end position="61"/>
    </location>
</feature>
<dbReference type="PANTHER" id="PTHR42982">
    <property type="entry name" value="SEC-INDEPENDENT PROTEIN TRANSLOCASE PROTEIN TATA"/>
    <property type="match status" value="1"/>
</dbReference>
<dbReference type="GO" id="GO:0008320">
    <property type="term" value="F:protein transmembrane transporter activity"/>
    <property type="evidence" value="ECO:0007669"/>
    <property type="project" value="UniProtKB-UniRule"/>
</dbReference>
<dbReference type="HAMAP" id="MF_00236">
    <property type="entry name" value="TatA_E"/>
    <property type="match status" value="1"/>
</dbReference>
<dbReference type="AlphaFoldDB" id="A0A1G6LTX8"/>
<evidence type="ECO:0000256" key="1">
    <source>
        <dbReference type="ARBA" id="ARBA00004162"/>
    </source>
</evidence>
<name>A0A1G6LTX8_9FIRM</name>
<accession>A0A1G6LTX8</accession>
<dbReference type="Pfam" id="PF02416">
    <property type="entry name" value="TatA_B_E"/>
    <property type="match status" value="1"/>
</dbReference>
<evidence type="ECO:0000256" key="10">
    <source>
        <dbReference type="SAM" id="MobiDB-lite"/>
    </source>
</evidence>
<dbReference type="Gene3D" id="1.20.5.3310">
    <property type="match status" value="1"/>
</dbReference>
<evidence type="ECO:0000256" key="4">
    <source>
        <dbReference type="ARBA" id="ARBA00022692"/>
    </source>
</evidence>
<comment type="function">
    <text evidence="9">Part of the twin-arginine translocation (Tat) system that transports large folded proteins containing a characteristic twin-arginine motif in their signal peptide across membranes. TatA could form the protein-conducting channel of the Tat system.</text>
</comment>
<keyword evidence="4 9" id="KW-0812">Transmembrane</keyword>
<evidence type="ECO:0000313" key="12">
    <source>
        <dbReference type="Proteomes" id="UP000198943"/>
    </source>
</evidence>
<organism evidence="11 12">
    <name type="scientific">Succiniclasticum ruminis</name>
    <dbReference type="NCBI Taxonomy" id="40841"/>
    <lineage>
        <taxon>Bacteria</taxon>
        <taxon>Bacillati</taxon>
        <taxon>Bacillota</taxon>
        <taxon>Negativicutes</taxon>
        <taxon>Acidaminococcales</taxon>
        <taxon>Acidaminococcaceae</taxon>
        <taxon>Succiniclasticum</taxon>
    </lineage>
</organism>
<gene>
    <name evidence="9" type="primary">tatA</name>
    <name evidence="11" type="ORF">SAMN04487864_10823</name>
</gene>
<dbReference type="InterPro" id="IPR003369">
    <property type="entry name" value="TatA/B/E"/>
</dbReference>